<evidence type="ECO:0000313" key="5">
    <source>
        <dbReference type="Proteomes" id="UP001500363"/>
    </source>
</evidence>
<evidence type="ECO:0000256" key="1">
    <source>
        <dbReference type="PROSITE-ProRule" id="PRU00339"/>
    </source>
</evidence>
<dbReference type="PANTHER" id="PTHR47691:SF3">
    <property type="entry name" value="HTH-TYPE TRANSCRIPTIONAL REGULATOR RV0890C-RELATED"/>
    <property type="match status" value="1"/>
</dbReference>
<dbReference type="Proteomes" id="UP001500363">
    <property type="component" value="Unassembled WGS sequence"/>
</dbReference>
<protein>
    <submittedName>
        <fullName evidence="4">XRE family transcriptional regulator</fullName>
    </submittedName>
</protein>
<dbReference type="InterPro" id="IPR027417">
    <property type="entry name" value="P-loop_NTPase"/>
</dbReference>
<accession>A0ABN2BR92</accession>
<proteinExistence type="predicted"/>
<dbReference type="PROSITE" id="PS50943">
    <property type="entry name" value="HTH_CROC1"/>
    <property type="match status" value="1"/>
</dbReference>
<dbReference type="EMBL" id="BAAANC010000003">
    <property type="protein sequence ID" value="GAA1545478.1"/>
    <property type="molecule type" value="Genomic_DNA"/>
</dbReference>
<keyword evidence="5" id="KW-1185">Reference proteome</keyword>
<evidence type="ECO:0000256" key="2">
    <source>
        <dbReference type="SAM" id="MobiDB-lite"/>
    </source>
</evidence>
<evidence type="ECO:0000313" key="4">
    <source>
        <dbReference type="EMBL" id="GAA1545478.1"/>
    </source>
</evidence>
<evidence type="ECO:0000259" key="3">
    <source>
        <dbReference type="PROSITE" id="PS50943"/>
    </source>
</evidence>
<gene>
    <name evidence="4" type="ORF">GCM10009741_56170</name>
</gene>
<dbReference type="PROSITE" id="PS50005">
    <property type="entry name" value="TPR"/>
    <property type="match status" value="1"/>
</dbReference>
<dbReference type="SMART" id="SM00530">
    <property type="entry name" value="HTH_XRE"/>
    <property type="match status" value="1"/>
</dbReference>
<dbReference type="SUPFAM" id="SSF47413">
    <property type="entry name" value="lambda repressor-like DNA-binding domains"/>
    <property type="match status" value="1"/>
</dbReference>
<sequence>MASETTLGELLRGFRIAANLTQGALAEKAGLSEQAVSLLERGTRRRPRISTIHALAEALALDRDAEEQLANAARGTSSPQLTSPADAASTGVVPRQLPPTLADFTGREAALEKLVATLTGSDRTSTVRMAAVTGMGGVGKTSLAVHAAHLTADHYPDGHLYLDLRGYGPGEPVPPLDALSQLLRSLGIDGHSIPDSVDEAAALYRSRIAGLRMLVLLDNANGAAQVRALLPGAPGAAVLVTSRRGLTALPGFVQVSLSPLSEDDSISLLGKIVGESRVTAEADAARTIARLAGRLPLAVRLVGARLAARPGWPVEHLMNQLRDEKRRLDELGTGATGVRSNIAASVEFLAASDQDLDRRAAAALDLLGLPNSSDLFTAATARLLDETEDDTEHMLERLVDLNLLISLEPGRYRLHDLIRAYARERADQVLSEGTRTDALSRVLVFYTGIAWRCQEQTHQGNPRLSLAGDSLRAVPAFADGVAAMTWLNNDQTNLSEALQQACRIPALQPLVPEFALSLFGYYEALGRWNDMRTVCTAGRDLARELGFRHLAAWLEHDLAIPDAESGRLELSLGHLRTARTMFESVGDLVGQARCSTSLSRVLERMGRWAEAVTHGEQALALSQQLGDTTIEGTSYLALGSLYLHSGDLTRADRSFTRAIALSSSTGNVRSSAKRYQNAGQAYLRAGLWEKAADHLTKSIDAYQQVYDGNGESESHRDLAELYVALGRHDTARHHAETGLRLARKNGNLQREGELLIQLGRIAHAEGDLPTARTHWQTAATLLRSQSVPTESVALDLLAAHPEPLVDGE</sequence>
<feature type="repeat" description="TPR" evidence="1">
    <location>
        <begin position="632"/>
        <end position="665"/>
    </location>
</feature>
<dbReference type="InterPro" id="IPR041617">
    <property type="entry name" value="TPR_MalT"/>
</dbReference>
<dbReference type="Pfam" id="PF17874">
    <property type="entry name" value="TPR_MalT"/>
    <property type="match status" value="1"/>
</dbReference>
<dbReference type="InterPro" id="IPR010982">
    <property type="entry name" value="Lambda_DNA-bd_dom_sf"/>
</dbReference>
<dbReference type="PRINTS" id="PR00364">
    <property type="entry name" value="DISEASERSIST"/>
</dbReference>
<dbReference type="SUPFAM" id="SSF48452">
    <property type="entry name" value="TPR-like"/>
    <property type="match status" value="2"/>
</dbReference>
<dbReference type="Gene3D" id="3.40.50.300">
    <property type="entry name" value="P-loop containing nucleotide triphosphate hydrolases"/>
    <property type="match status" value="1"/>
</dbReference>
<feature type="compositionally biased region" description="Polar residues" evidence="2">
    <location>
        <begin position="74"/>
        <end position="83"/>
    </location>
</feature>
<dbReference type="RefSeq" id="WP_344179474.1">
    <property type="nucleotide sequence ID" value="NZ_BAAANC010000003.1"/>
</dbReference>
<keyword evidence="1" id="KW-0802">TPR repeat</keyword>
<dbReference type="Pfam" id="PF13560">
    <property type="entry name" value="HTH_31"/>
    <property type="match status" value="1"/>
</dbReference>
<dbReference type="InterPro" id="IPR001387">
    <property type="entry name" value="Cro/C1-type_HTH"/>
</dbReference>
<dbReference type="InterPro" id="IPR019734">
    <property type="entry name" value="TPR_rpt"/>
</dbReference>
<dbReference type="Gene3D" id="1.25.40.10">
    <property type="entry name" value="Tetratricopeptide repeat domain"/>
    <property type="match status" value="1"/>
</dbReference>
<dbReference type="Gene3D" id="1.10.260.40">
    <property type="entry name" value="lambda repressor-like DNA-binding domains"/>
    <property type="match status" value="1"/>
</dbReference>
<dbReference type="SMART" id="SM00028">
    <property type="entry name" value="TPR"/>
    <property type="match status" value="6"/>
</dbReference>
<feature type="region of interest" description="Disordered" evidence="2">
    <location>
        <begin position="70"/>
        <end position="98"/>
    </location>
</feature>
<dbReference type="PANTHER" id="PTHR47691">
    <property type="entry name" value="REGULATOR-RELATED"/>
    <property type="match status" value="1"/>
</dbReference>
<dbReference type="CDD" id="cd00093">
    <property type="entry name" value="HTH_XRE"/>
    <property type="match status" value="1"/>
</dbReference>
<feature type="domain" description="HTH cro/C1-type" evidence="3">
    <location>
        <begin position="11"/>
        <end position="66"/>
    </location>
</feature>
<dbReference type="SUPFAM" id="SSF52540">
    <property type="entry name" value="P-loop containing nucleoside triphosphate hydrolases"/>
    <property type="match status" value="1"/>
</dbReference>
<reference evidence="4 5" key="1">
    <citation type="journal article" date="2019" name="Int. J. Syst. Evol. Microbiol.">
        <title>The Global Catalogue of Microorganisms (GCM) 10K type strain sequencing project: providing services to taxonomists for standard genome sequencing and annotation.</title>
        <authorList>
            <consortium name="The Broad Institute Genomics Platform"/>
            <consortium name="The Broad Institute Genome Sequencing Center for Infectious Disease"/>
            <person name="Wu L."/>
            <person name="Ma J."/>
        </authorList>
    </citation>
    <scope>NUCLEOTIDE SEQUENCE [LARGE SCALE GENOMIC DNA]</scope>
    <source>
        <strain evidence="4 5">JCM 14303</strain>
    </source>
</reference>
<dbReference type="InterPro" id="IPR011990">
    <property type="entry name" value="TPR-like_helical_dom_sf"/>
</dbReference>
<name>A0ABN2BR92_9ACTN</name>
<organism evidence="4 5">
    <name type="scientific">Kribbella lupini</name>
    <dbReference type="NCBI Taxonomy" id="291602"/>
    <lineage>
        <taxon>Bacteria</taxon>
        <taxon>Bacillati</taxon>
        <taxon>Actinomycetota</taxon>
        <taxon>Actinomycetes</taxon>
        <taxon>Propionibacteriales</taxon>
        <taxon>Kribbellaceae</taxon>
        <taxon>Kribbella</taxon>
    </lineage>
</organism>
<comment type="caution">
    <text evidence="4">The sequence shown here is derived from an EMBL/GenBank/DDBJ whole genome shotgun (WGS) entry which is preliminary data.</text>
</comment>